<dbReference type="EMBL" id="CP040078">
    <property type="protein sequence ID" value="QCP53905.1"/>
    <property type="molecule type" value="Genomic_DNA"/>
</dbReference>
<dbReference type="AlphaFoldDB" id="A0A4P8J0P6"/>
<dbReference type="RefSeq" id="WP_137336674.1">
    <property type="nucleotide sequence ID" value="NZ_CP040078.1"/>
</dbReference>
<gene>
    <name evidence="2" type="ORF">FAZ95_33470</name>
</gene>
<dbReference type="OrthoDB" id="371169at2"/>
<dbReference type="InterPro" id="IPR023387">
    <property type="entry name" value="DUF1653-like_dom"/>
</dbReference>
<evidence type="ECO:0000313" key="3">
    <source>
        <dbReference type="Proteomes" id="UP000298656"/>
    </source>
</evidence>
<protein>
    <submittedName>
        <fullName evidence="2">DUF1653 domain-containing protein</fullName>
    </submittedName>
</protein>
<dbReference type="InterPro" id="IPR037135">
    <property type="entry name" value="DUF1653-like_dom_sf"/>
</dbReference>
<keyword evidence="3" id="KW-1185">Reference proteome</keyword>
<accession>A0A4P8J0P6</accession>
<organism evidence="2 3">
    <name type="scientific">Trinickia violacea</name>
    <dbReference type="NCBI Taxonomy" id="2571746"/>
    <lineage>
        <taxon>Bacteria</taxon>
        <taxon>Pseudomonadati</taxon>
        <taxon>Pseudomonadota</taxon>
        <taxon>Betaproteobacteria</taxon>
        <taxon>Burkholderiales</taxon>
        <taxon>Burkholderiaceae</taxon>
        <taxon>Trinickia</taxon>
    </lineage>
</organism>
<dbReference type="Gene3D" id="2.30.30.320">
    <property type="entry name" value="DUF1653-like domain"/>
    <property type="match status" value="1"/>
</dbReference>
<sequence length="76" mass="8826">MTENEALQLATHRHYKGGLYREIGVARHSETDERLVVYEHLWPHERGLWVRPAEMFNGVLADGSPRFKRLTPEQAA</sequence>
<dbReference type="Proteomes" id="UP000298656">
    <property type="component" value="Chromosome 2"/>
</dbReference>
<name>A0A4P8J0P6_9BURK</name>
<feature type="domain" description="DUF1653" evidence="1">
    <location>
        <begin position="11"/>
        <end position="68"/>
    </location>
</feature>
<dbReference type="KEGG" id="tvl:FAZ95_33470"/>
<evidence type="ECO:0000313" key="2">
    <source>
        <dbReference type="EMBL" id="QCP53905.1"/>
    </source>
</evidence>
<evidence type="ECO:0000259" key="1">
    <source>
        <dbReference type="Pfam" id="PF07866"/>
    </source>
</evidence>
<proteinExistence type="predicted"/>
<dbReference type="Pfam" id="PF07866">
    <property type="entry name" value="DUF1653"/>
    <property type="match status" value="1"/>
</dbReference>
<reference evidence="2 3" key="1">
    <citation type="submission" date="2019-05" db="EMBL/GenBank/DDBJ databases">
        <title>Burkholderia sp. DHOD12, isolated from subtropical forest soil.</title>
        <authorList>
            <person name="Gao Z.-H."/>
            <person name="Qiu L.-H."/>
        </authorList>
    </citation>
    <scope>NUCLEOTIDE SEQUENCE [LARGE SCALE GENOMIC DNA]</scope>
    <source>
        <strain evidence="2 3">DHOD12</strain>
    </source>
</reference>